<proteinExistence type="predicted"/>
<evidence type="ECO:0000313" key="4">
    <source>
        <dbReference type="Proteomes" id="UP000236649"/>
    </source>
</evidence>
<name>A0AAN1J980_9BURK</name>
<accession>A0AAN1J980</accession>
<evidence type="ECO:0000256" key="1">
    <source>
        <dbReference type="SAM" id="MobiDB-lite"/>
    </source>
</evidence>
<evidence type="ECO:0000313" key="3">
    <source>
        <dbReference type="EMBL" id="AUT69184.1"/>
    </source>
</evidence>
<keyword evidence="2" id="KW-0732">Signal</keyword>
<sequence>MKNPALLKHALLLLFIVAAACAEAMADDEGDAKERIAQFEKKYSLTDEKIRRTCVALGDGYGSTLEKAVMILFCLGGKSIDKSMFGGAQGISADRMEMLQSDCRNKLQKGSFAYNEGVVGLQYELHIPSFDKKTTPEFGQYMQDRATIACINAKTALADIWRIRQMQKASASDKEAIKKLRQVGEQQKETISDLRAQLKARQTVNAAAAVNPPVRSPDPAAKCVWNGQTYPPGGSICDNHTVGAQKSTSSIRRADRTGYVH</sequence>
<feature type="region of interest" description="Disordered" evidence="1">
    <location>
        <begin position="235"/>
        <end position="261"/>
    </location>
</feature>
<reference evidence="3 4" key="1">
    <citation type="submission" date="2018-01" db="EMBL/GenBank/DDBJ databases">
        <title>Species boundaries and ecological features among Paraburkholderia terrae DSMZ17804T, P. hospita DSMZ17164T and P. caribensis DSMZ13236T.</title>
        <authorList>
            <person name="Pratama A.A."/>
        </authorList>
    </citation>
    <scope>NUCLEOTIDE SEQUENCE [LARGE SCALE GENOMIC DNA]</scope>
    <source>
        <strain evidence="3 4">DSM 17164</strain>
    </source>
</reference>
<dbReference type="Proteomes" id="UP000236649">
    <property type="component" value="Chromosome 1"/>
</dbReference>
<dbReference type="KEGG" id="phs:C2L64_13385"/>
<organism evidence="3 4">
    <name type="scientific">Paraburkholderia hospita</name>
    <dbReference type="NCBI Taxonomy" id="169430"/>
    <lineage>
        <taxon>Bacteria</taxon>
        <taxon>Pseudomonadati</taxon>
        <taxon>Pseudomonadota</taxon>
        <taxon>Betaproteobacteria</taxon>
        <taxon>Burkholderiales</taxon>
        <taxon>Burkholderiaceae</taxon>
        <taxon>Paraburkholderia</taxon>
    </lineage>
</organism>
<feature type="chain" id="PRO_5043017196" evidence="2">
    <location>
        <begin position="27"/>
        <end position="261"/>
    </location>
</feature>
<dbReference type="EMBL" id="CP026105">
    <property type="protein sequence ID" value="AUT69184.1"/>
    <property type="molecule type" value="Genomic_DNA"/>
</dbReference>
<protein>
    <submittedName>
        <fullName evidence="3">Uncharacterized protein</fullName>
    </submittedName>
</protein>
<evidence type="ECO:0000256" key="2">
    <source>
        <dbReference type="SAM" id="SignalP"/>
    </source>
</evidence>
<dbReference type="AlphaFoldDB" id="A0AAN1J980"/>
<feature type="compositionally biased region" description="Polar residues" evidence="1">
    <location>
        <begin position="242"/>
        <end position="251"/>
    </location>
</feature>
<dbReference type="PROSITE" id="PS51257">
    <property type="entry name" value="PROKAR_LIPOPROTEIN"/>
    <property type="match status" value="1"/>
</dbReference>
<feature type="signal peptide" evidence="2">
    <location>
        <begin position="1"/>
        <end position="26"/>
    </location>
</feature>
<gene>
    <name evidence="3" type="ORF">C2L64_13385</name>
</gene>
<feature type="compositionally biased region" description="Basic and acidic residues" evidence="1">
    <location>
        <begin position="252"/>
        <end position="261"/>
    </location>
</feature>